<dbReference type="Proteomes" id="UP001165289">
    <property type="component" value="Unassembled WGS sequence"/>
</dbReference>
<keyword evidence="1" id="KW-0472">Membrane</keyword>
<accession>A0AAV7KGK6</accession>
<dbReference type="AlphaFoldDB" id="A0AAV7KGK6"/>
<sequence>LISQEEIFSRDMKEMITDLPHNEHYRMDHKTDKYWWNHTSVLFSFGENSNNSRDEVLNSIKGNIGIKEVVNRAGDRYIWMSDTTSKEDIVNQIQTQCDNMKTNRNDREFIGGPTEHYPMKMKEEKYNITEIKYSWFCFTISSLILILLLCLFFLFLPYSSRVLYMYVVGNVSILIIK</sequence>
<keyword evidence="1" id="KW-1133">Transmembrane helix</keyword>
<proteinExistence type="predicted"/>
<evidence type="ECO:0000313" key="3">
    <source>
        <dbReference type="Proteomes" id="UP001165289"/>
    </source>
</evidence>
<protein>
    <submittedName>
        <fullName evidence="2">Uncharacterized protein</fullName>
    </submittedName>
</protein>
<reference evidence="2 3" key="1">
    <citation type="journal article" date="2023" name="BMC Biol.">
        <title>The compact genome of the sponge Oopsacas minuta (Hexactinellida) is lacking key metazoan core genes.</title>
        <authorList>
            <person name="Santini S."/>
            <person name="Schenkelaars Q."/>
            <person name="Jourda C."/>
            <person name="Duchesne M."/>
            <person name="Belahbib H."/>
            <person name="Rocher C."/>
            <person name="Selva M."/>
            <person name="Riesgo A."/>
            <person name="Vervoort M."/>
            <person name="Leys S.P."/>
            <person name="Kodjabachian L."/>
            <person name="Le Bivic A."/>
            <person name="Borchiellini C."/>
            <person name="Claverie J.M."/>
            <person name="Renard E."/>
        </authorList>
    </citation>
    <scope>NUCLEOTIDE SEQUENCE [LARGE SCALE GENOMIC DNA]</scope>
    <source>
        <strain evidence="2">SPO-2</strain>
    </source>
</reference>
<gene>
    <name evidence="2" type="ORF">LOD99_10584</name>
</gene>
<keyword evidence="1" id="KW-0812">Transmembrane</keyword>
<name>A0AAV7KGK6_9METZ</name>
<comment type="caution">
    <text evidence="2">The sequence shown here is derived from an EMBL/GenBank/DDBJ whole genome shotgun (WGS) entry which is preliminary data.</text>
</comment>
<organism evidence="2 3">
    <name type="scientific">Oopsacas minuta</name>
    <dbReference type="NCBI Taxonomy" id="111878"/>
    <lineage>
        <taxon>Eukaryota</taxon>
        <taxon>Metazoa</taxon>
        <taxon>Porifera</taxon>
        <taxon>Hexactinellida</taxon>
        <taxon>Hexasterophora</taxon>
        <taxon>Lyssacinosida</taxon>
        <taxon>Leucopsacidae</taxon>
        <taxon>Oopsacas</taxon>
    </lineage>
</organism>
<evidence type="ECO:0000256" key="1">
    <source>
        <dbReference type="SAM" id="Phobius"/>
    </source>
</evidence>
<feature type="transmembrane region" description="Helical" evidence="1">
    <location>
        <begin position="133"/>
        <end position="156"/>
    </location>
</feature>
<dbReference type="EMBL" id="JAKMXF010000045">
    <property type="protein sequence ID" value="KAI6659830.1"/>
    <property type="molecule type" value="Genomic_DNA"/>
</dbReference>
<evidence type="ECO:0000313" key="2">
    <source>
        <dbReference type="EMBL" id="KAI6659830.1"/>
    </source>
</evidence>
<feature type="non-terminal residue" evidence="2">
    <location>
        <position position="1"/>
    </location>
</feature>
<keyword evidence="3" id="KW-1185">Reference proteome</keyword>